<evidence type="ECO:0000313" key="2">
    <source>
        <dbReference type="Proteomes" id="UP000317365"/>
    </source>
</evidence>
<name>A0A515EVF5_9BURK</name>
<dbReference type="InterPro" id="IPR021390">
    <property type="entry name" value="DUF3025"/>
</dbReference>
<accession>A0A515EVF5</accession>
<dbReference type="Pfam" id="PF11227">
    <property type="entry name" value="DUF3025"/>
    <property type="match status" value="1"/>
</dbReference>
<evidence type="ECO:0000313" key="1">
    <source>
        <dbReference type="EMBL" id="QDL56665.1"/>
    </source>
</evidence>
<organism evidence="1 2">
    <name type="scientific">Rhodoferax aquaticus</name>
    <dbReference type="NCBI Taxonomy" id="2527691"/>
    <lineage>
        <taxon>Bacteria</taxon>
        <taxon>Pseudomonadati</taxon>
        <taxon>Pseudomonadota</taxon>
        <taxon>Betaproteobacteria</taxon>
        <taxon>Burkholderiales</taxon>
        <taxon>Comamonadaceae</taxon>
        <taxon>Rhodoferax</taxon>
    </lineage>
</organism>
<dbReference type="KEGG" id="rhg:EXZ61_04405"/>
<dbReference type="Proteomes" id="UP000317365">
    <property type="component" value="Chromosome"/>
</dbReference>
<reference evidence="2" key="2">
    <citation type="journal article" date="2020" name="Int. J. Syst. Evol. Microbiol.">
        <title>Genomic insights into a novel species Rhodoferax aquaticus sp. nov., isolated from freshwater.</title>
        <authorList>
            <person name="Li T."/>
            <person name="Zhuo Y."/>
            <person name="Jin C.Z."/>
            <person name="Wu X."/>
            <person name="Ko S.R."/>
            <person name="Jin F.J."/>
            <person name="Ahn C.Y."/>
            <person name="Oh H.M."/>
            <person name="Lee H.G."/>
            <person name="Jin L."/>
        </authorList>
    </citation>
    <scope>NUCLEOTIDE SEQUENCE [LARGE SCALE GENOMIC DNA]</scope>
    <source>
        <strain evidence="2">Gr-4</strain>
    </source>
</reference>
<dbReference type="EMBL" id="CP036282">
    <property type="protein sequence ID" value="QDL56665.1"/>
    <property type="molecule type" value="Genomic_DNA"/>
</dbReference>
<sequence length="224" mass="24491">MAQQVEAGASCAQALNAAAHAPVRFVPQAELPAGVAYEQHIFDTGCVPTRDGLHDFFNGLCWMRFPATKTRLNQLQAAQIAHSGIQPVRGPARDGLTVFDENAAFLQAPDALWDALCAKDWRRVFVAQRDLWQEAYLVLFGHALLEKLVCPRKPITAHVYRAQAATNLIADVDAWMAADLSAEKLASKPFAHLPVLGVPGWWSGNTDSAFYDDPSVFRAPRAVA</sequence>
<reference evidence="2" key="1">
    <citation type="submission" date="2019-02" db="EMBL/GenBank/DDBJ databases">
        <title>Complete genome sequence of Rhodoferax sp. Gr-4.</title>
        <authorList>
            <person name="Jin L."/>
        </authorList>
    </citation>
    <scope>NUCLEOTIDE SEQUENCE [LARGE SCALE GENOMIC DNA]</scope>
    <source>
        <strain evidence="2">Gr-4</strain>
    </source>
</reference>
<dbReference type="AlphaFoldDB" id="A0A515EVF5"/>
<proteinExistence type="predicted"/>
<keyword evidence="2" id="KW-1185">Reference proteome</keyword>
<gene>
    <name evidence="1" type="ORF">EXZ61_04405</name>
</gene>
<protein>
    <submittedName>
        <fullName evidence="1">DUF3025 domain-containing protein</fullName>
    </submittedName>
</protein>